<name>A0A370UE26_9GAMM</name>
<dbReference type="InterPro" id="IPR027417">
    <property type="entry name" value="P-loop_NTPase"/>
</dbReference>
<keyword evidence="5" id="KW-1185">Reference proteome</keyword>
<dbReference type="GO" id="GO:0003887">
    <property type="term" value="F:DNA-directed DNA polymerase activity"/>
    <property type="evidence" value="ECO:0007669"/>
    <property type="project" value="UniProtKB-KW"/>
</dbReference>
<comment type="caution">
    <text evidence="4">The sequence shown here is derived from an EMBL/GenBank/DDBJ whole genome shotgun (WGS) entry which is preliminary data.</text>
</comment>
<keyword evidence="2" id="KW-0239">DNA-directed DNA polymerase</keyword>
<dbReference type="GO" id="GO:0006261">
    <property type="term" value="P:DNA-templated DNA replication"/>
    <property type="evidence" value="ECO:0007669"/>
    <property type="project" value="TreeGrafter"/>
</dbReference>
<keyword evidence="2" id="KW-0548">Nucleotidyltransferase</keyword>
<dbReference type="EC" id="2.7.7.7" evidence="1"/>
<dbReference type="Proteomes" id="UP000254326">
    <property type="component" value="Unassembled WGS sequence"/>
</dbReference>
<reference evidence="4 5" key="1">
    <citation type="submission" date="2018-06" db="EMBL/GenBank/DDBJ databases">
        <title>Marinomonas sp. YLB-05 draft genome sequence.</title>
        <authorList>
            <person name="Yu L."/>
            <person name="Tang X."/>
        </authorList>
    </citation>
    <scope>NUCLEOTIDE SEQUENCE [LARGE SCALE GENOMIC DNA]</scope>
    <source>
        <strain evidence="4 5">YLB-05</strain>
    </source>
</reference>
<evidence type="ECO:0000256" key="2">
    <source>
        <dbReference type="ARBA" id="ARBA00022932"/>
    </source>
</evidence>
<proteinExistence type="predicted"/>
<dbReference type="RefSeq" id="WP_115466542.1">
    <property type="nucleotide sequence ID" value="NZ_QKRA01000001.1"/>
</dbReference>
<dbReference type="Gene3D" id="3.40.50.300">
    <property type="entry name" value="P-loop containing nucleotide triphosphate hydrolases"/>
    <property type="match status" value="1"/>
</dbReference>
<sequence>MMLPEWLEAPYQLASQWRHNRAFHHALLLTGTNGVGQHFFAERLAKLLLCENIAKAPCGVCHSCELAKAETHPDWLTLDGSQGTIKVDAVRQVVSKVSNKPQLGHTKVVLIYDAHNMNINAANAILKALEEPPSSTYFLLTSNTSRSLMPTIISRCQRLTLANPTTEQTIHWLQQEGKQGAGELLWFSQSPFRLLQLAESSSAEMMQSLPADLSRWLGGEIRSDELVASVNNERLRDFVDGVSALIHIALNYSVTGSCQKDVKNTVENLLTHYDLYRLMTISSNLTQLKADLDKTHLNPTIQLIGELNSW</sequence>
<dbReference type="AlphaFoldDB" id="A0A370UE26"/>
<evidence type="ECO:0000256" key="3">
    <source>
        <dbReference type="ARBA" id="ARBA00049244"/>
    </source>
</evidence>
<dbReference type="InterPro" id="IPR050238">
    <property type="entry name" value="DNA_Rep/Repair_Clamp_Loader"/>
</dbReference>
<gene>
    <name evidence="4" type="primary">holB</name>
    <name evidence="4" type="ORF">DN730_02615</name>
</gene>
<evidence type="ECO:0000313" key="4">
    <source>
        <dbReference type="EMBL" id="RDL45955.1"/>
    </source>
</evidence>
<dbReference type="GO" id="GO:0008408">
    <property type="term" value="F:3'-5' exonuclease activity"/>
    <property type="evidence" value="ECO:0007669"/>
    <property type="project" value="InterPro"/>
</dbReference>
<dbReference type="PANTHER" id="PTHR11669:SF8">
    <property type="entry name" value="DNA POLYMERASE III SUBUNIT DELTA"/>
    <property type="match status" value="1"/>
</dbReference>
<dbReference type="EMBL" id="QKRA01000001">
    <property type="protein sequence ID" value="RDL45955.1"/>
    <property type="molecule type" value="Genomic_DNA"/>
</dbReference>
<dbReference type="SUPFAM" id="SSF52540">
    <property type="entry name" value="P-loop containing nucleoside triphosphate hydrolases"/>
    <property type="match status" value="1"/>
</dbReference>
<accession>A0A370UE26</accession>
<dbReference type="NCBIfam" id="TIGR00678">
    <property type="entry name" value="holB"/>
    <property type="match status" value="1"/>
</dbReference>
<dbReference type="PANTHER" id="PTHR11669">
    <property type="entry name" value="REPLICATION FACTOR C / DNA POLYMERASE III GAMMA-TAU SUBUNIT"/>
    <property type="match status" value="1"/>
</dbReference>
<evidence type="ECO:0000313" key="5">
    <source>
        <dbReference type="Proteomes" id="UP000254326"/>
    </source>
</evidence>
<evidence type="ECO:0000256" key="1">
    <source>
        <dbReference type="ARBA" id="ARBA00012417"/>
    </source>
</evidence>
<protein>
    <recommendedName>
        <fullName evidence="1">DNA-directed DNA polymerase</fullName>
        <ecNumber evidence="1">2.7.7.7</ecNumber>
    </recommendedName>
</protein>
<dbReference type="GO" id="GO:0009360">
    <property type="term" value="C:DNA polymerase III complex"/>
    <property type="evidence" value="ECO:0007669"/>
    <property type="project" value="TreeGrafter"/>
</dbReference>
<organism evidence="4 5">
    <name type="scientific">Marinomonas piezotolerans</name>
    <dbReference type="NCBI Taxonomy" id="2213058"/>
    <lineage>
        <taxon>Bacteria</taxon>
        <taxon>Pseudomonadati</taxon>
        <taxon>Pseudomonadota</taxon>
        <taxon>Gammaproteobacteria</taxon>
        <taxon>Oceanospirillales</taxon>
        <taxon>Oceanospirillaceae</taxon>
        <taxon>Marinomonas</taxon>
    </lineage>
</organism>
<dbReference type="OrthoDB" id="9811073at2"/>
<dbReference type="Pfam" id="PF13177">
    <property type="entry name" value="DNA_pol3_delta2"/>
    <property type="match status" value="1"/>
</dbReference>
<keyword evidence="2" id="KW-0808">Transferase</keyword>
<dbReference type="InterPro" id="IPR004622">
    <property type="entry name" value="DNA_pol_HolB"/>
</dbReference>
<comment type="catalytic activity">
    <reaction evidence="3">
        <text>DNA(n) + a 2'-deoxyribonucleoside 5'-triphosphate = DNA(n+1) + diphosphate</text>
        <dbReference type="Rhea" id="RHEA:22508"/>
        <dbReference type="Rhea" id="RHEA-COMP:17339"/>
        <dbReference type="Rhea" id="RHEA-COMP:17340"/>
        <dbReference type="ChEBI" id="CHEBI:33019"/>
        <dbReference type="ChEBI" id="CHEBI:61560"/>
        <dbReference type="ChEBI" id="CHEBI:173112"/>
        <dbReference type="EC" id="2.7.7.7"/>
    </reaction>
</comment>